<evidence type="ECO:0000313" key="2">
    <source>
        <dbReference type="Proteomes" id="UP001168363"/>
    </source>
</evidence>
<gene>
    <name evidence="1" type="ORF">QWJ41_20955</name>
</gene>
<feature type="non-terminal residue" evidence="1">
    <location>
        <position position="72"/>
    </location>
</feature>
<evidence type="ECO:0008006" key="3">
    <source>
        <dbReference type="Google" id="ProtNLM"/>
    </source>
</evidence>
<dbReference type="EMBL" id="JAULSC010000158">
    <property type="protein sequence ID" value="MDO3398193.1"/>
    <property type="molecule type" value="Genomic_DNA"/>
</dbReference>
<reference evidence="1" key="1">
    <citation type="submission" date="2023-06" db="EMBL/GenBank/DDBJ databases">
        <title>Genome sequence of Nocardioides sp. SOB44.</title>
        <authorList>
            <person name="Zhang G."/>
        </authorList>
    </citation>
    <scope>NUCLEOTIDE SEQUENCE</scope>
    <source>
        <strain evidence="1">SOB44</strain>
    </source>
</reference>
<proteinExistence type="predicted"/>
<accession>A0ABT8TYV9</accession>
<dbReference type="RefSeq" id="WP_302710413.1">
    <property type="nucleotide sequence ID" value="NZ_JAULSC010000158.1"/>
</dbReference>
<dbReference type="Proteomes" id="UP001168363">
    <property type="component" value="Unassembled WGS sequence"/>
</dbReference>
<keyword evidence="2" id="KW-1185">Reference proteome</keyword>
<name>A0ABT8TYV9_9ACTN</name>
<organism evidence="1 2">
    <name type="scientific">Nocardioides cremeus</name>
    <dbReference type="NCBI Taxonomy" id="3058044"/>
    <lineage>
        <taxon>Bacteria</taxon>
        <taxon>Bacillati</taxon>
        <taxon>Actinomycetota</taxon>
        <taxon>Actinomycetes</taxon>
        <taxon>Propionibacteriales</taxon>
        <taxon>Nocardioidaceae</taxon>
        <taxon>Nocardioides</taxon>
    </lineage>
</organism>
<sequence length="72" mass="8135">MEQKLQANPDIKLPSGRPMLDCALRICPSKFSGEIELLDMVRYLLKAGADPNEMYGHCSIWGRFLLQISNLP</sequence>
<evidence type="ECO:0000313" key="1">
    <source>
        <dbReference type="EMBL" id="MDO3398193.1"/>
    </source>
</evidence>
<protein>
    <recommendedName>
        <fullName evidence="3">Ankyrin repeat domain-containing protein</fullName>
    </recommendedName>
</protein>
<comment type="caution">
    <text evidence="1">The sequence shown here is derived from an EMBL/GenBank/DDBJ whole genome shotgun (WGS) entry which is preliminary data.</text>
</comment>